<proteinExistence type="predicted"/>
<sequence length="311" mass="33863">MPAIPIAFMKAFSADIQPAPMPQGYVVSSPGSVALRSESLVFPVTSSQQITDQDLATTLFRTATPSGTDSQASVTSNSDCPTHGTSGVHHPLLTDDQTDPFPGNYQLIPWSSLRPQCRHAESICGRVAKKHGDATVLSVTLMERGFVDEFKADIETVKKDAHNVKAFFSAPWPKRSLGLKVATVGAMIGVMLIVGGGVAWRWGRPLGSFWFKCTSCFRRDRNRAAIHHESGDIDRVERDPEDSVSGIELERLPQDSPQEEPVEARTYVGGWTIPPPPYPGLSELSHPHLQELPEAHVAPPSYRSGQASSWA</sequence>
<accession>A0ACC2W973</accession>
<evidence type="ECO:0000313" key="2">
    <source>
        <dbReference type="Proteomes" id="UP001230649"/>
    </source>
</evidence>
<evidence type="ECO:0000313" key="1">
    <source>
        <dbReference type="EMBL" id="KAJ9107998.1"/>
    </source>
</evidence>
<name>A0ACC2W973_9TREE</name>
<protein>
    <submittedName>
        <fullName evidence="1">Uncharacterized protein</fullName>
    </submittedName>
</protein>
<dbReference type="EMBL" id="JASBWS010000035">
    <property type="protein sequence ID" value="KAJ9107998.1"/>
    <property type="molecule type" value="Genomic_DNA"/>
</dbReference>
<reference evidence="1" key="1">
    <citation type="submission" date="2023-04" db="EMBL/GenBank/DDBJ databases">
        <title>Draft Genome sequencing of Naganishia species isolated from polar environments using Oxford Nanopore Technology.</title>
        <authorList>
            <person name="Leo P."/>
            <person name="Venkateswaran K."/>
        </authorList>
    </citation>
    <scope>NUCLEOTIDE SEQUENCE</scope>
    <source>
        <strain evidence="1">MNA-CCFEE 5262</strain>
    </source>
</reference>
<gene>
    <name evidence="1" type="ORF">QFC20_003684</name>
</gene>
<comment type="caution">
    <text evidence="1">The sequence shown here is derived from an EMBL/GenBank/DDBJ whole genome shotgun (WGS) entry which is preliminary data.</text>
</comment>
<organism evidence="1 2">
    <name type="scientific">Naganishia adeliensis</name>
    <dbReference type="NCBI Taxonomy" id="92952"/>
    <lineage>
        <taxon>Eukaryota</taxon>
        <taxon>Fungi</taxon>
        <taxon>Dikarya</taxon>
        <taxon>Basidiomycota</taxon>
        <taxon>Agaricomycotina</taxon>
        <taxon>Tremellomycetes</taxon>
        <taxon>Filobasidiales</taxon>
        <taxon>Filobasidiaceae</taxon>
        <taxon>Naganishia</taxon>
    </lineage>
</organism>
<keyword evidence="2" id="KW-1185">Reference proteome</keyword>
<dbReference type="Proteomes" id="UP001230649">
    <property type="component" value="Unassembled WGS sequence"/>
</dbReference>